<dbReference type="KEGG" id="pgri:PgNI_02504"/>
<keyword evidence="3 5" id="KW-1133">Transmembrane helix</keyword>
<accession>A0A6P8BIG8</accession>
<dbReference type="GeneID" id="41957480"/>
<evidence type="ECO:0000256" key="1">
    <source>
        <dbReference type="ARBA" id="ARBA00004141"/>
    </source>
</evidence>
<dbReference type="GO" id="GO:0016020">
    <property type="term" value="C:membrane"/>
    <property type="evidence" value="ECO:0007669"/>
    <property type="project" value="UniProtKB-SubCell"/>
</dbReference>
<dbReference type="Proteomes" id="UP000515153">
    <property type="component" value="Unplaced"/>
</dbReference>
<dbReference type="Pfam" id="PF01061">
    <property type="entry name" value="ABC2_membrane"/>
    <property type="match status" value="1"/>
</dbReference>
<organism evidence="7 8">
    <name type="scientific">Pyricularia grisea</name>
    <name type="common">Crabgrass-specific blast fungus</name>
    <name type="synonym">Magnaporthe grisea</name>
    <dbReference type="NCBI Taxonomy" id="148305"/>
    <lineage>
        <taxon>Eukaryota</taxon>
        <taxon>Fungi</taxon>
        <taxon>Dikarya</taxon>
        <taxon>Ascomycota</taxon>
        <taxon>Pezizomycotina</taxon>
        <taxon>Sordariomycetes</taxon>
        <taxon>Sordariomycetidae</taxon>
        <taxon>Magnaporthales</taxon>
        <taxon>Pyriculariaceae</taxon>
        <taxon>Pyricularia</taxon>
    </lineage>
</organism>
<feature type="transmembrane region" description="Helical" evidence="5">
    <location>
        <begin position="48"/>
        <end position="66"/>
    </location>
</feature>
<reference evidence="8" key="3">
    <citation type="submission" date="2025-08" db="UniProtKB">
        <authorList>
            <consortium name="RefSeq"/>
        </authorList>
    </citation>
    <scope>IDENTIFICATION</scope>
    <source>
        <strain evidence="8">NI907</strain>
    </source>
</reference>
<sequence>MGLYINAEHTGVVHSRGIAMFLKTWGSFIFSITFGFLISAGIGTEEVSGGMMNLFFMMFAFAGVLAEPEELPSLWIFMHRVNPYTFQALVAAPLADAPISCIGSEMVTFEAPSGESATLTWIHEVNR</sequence>
<evidence type="ECO:0000256" key="3">
    <source>
        <dbReference type="ARBA" id="ARBA00022989"/>
    </source>
</evidence>
<reference evidence="8" key="2">
    <citation type="submission" date="2019-10" db="EMBL/GenBank/DDBJ databases">
        <authorList>
            <consortium name="NCBI Genome Project"/>
        </authorList>
    </citation>
    <scope>NUCLEOTIDE SEQUENCE</scope>
    <source>
        <strain evidence="8">NI907</strain>
    </source>
</reference>
<evidence type="ECO:0000256" key="5">
    <source>
        <dbReference type="SAM" id="Phobius"/>
    </source>
</evidence>
<keyword evidence="4 5" id="KW-0472">Membrane</keyword>
<evidence type="ECO:0000313" key="7">
    <source>
        <dbReference type="Proteomes" id="UP000515153"/>
    </source>
</evidence>
<evidence type="ECO:0000313" key="8">
    <source>
        <dbReference type="RefSeq" id="XP_030987103.1"/>
    </source>
</evidence>
<protein>
    <recommendedName>
        <fullName evidence="6">ABC-2 type transporter transmembrane domain-containing protein</fullName>
    </recommendedName>
</protein>
<name>A0A6P8BIG8_PYRGI</name>
<comment type="subcellular location">
    <subcellularLocation>
        <location evidence="1">Membrane</location>
        <topology evidence="1">Multi-pass membrane protein</topology>
    </subcellularLocation>
</comment>
<evidence type="ECO:0000256" key="2">
    <source>
        <dbReference type="ARBA" id="ARBA00022692"/>
    </source>
</evidence>
<feature type="transmembrane region" description="Helical" evidence="5">
    <location>
        <begin position="21"/>
        <end position="42"/>
    </location>
</feature>
<dbReference type="GO" id="GO:0140359">
    <property type="term" value="F:ABC-type transporter activity"/>
    <property type="evidence" value="ECO:0007669"/>
    <property type="project" value="InterPro"/>
</dbReference>
<evidence type="ECO:0000259" key="6">
    <source>
        <dbReference type="Pfam" id="PF01061"/>
    </source>
</evidence>
<gene>
    <name evidence="8" type="ORF">PgNI_02504</name>
</gene>
<evidence type="ECO:0000256" key="4">
    <source>
        <dbReference type="ARBA" id="ARBA00023136"/>
    </source>
</evidence>
<dbReference type="InterPro" id="IPR013525">
    <property type="entry name" value="ABC2_TM"/>
</dbReference>
<reference evidence="8" key="1">
    <citation type="journal article" date="2019" name="Mol. Biol. Evol.">
        <title>Blast fungal genomes show frequent chromosomal changes, gene gains and losses, and effector gene turnover.</title>
        <authorList>
            <person name="Gomez Luciano L.B."/>
            <person name="Jason Tsai I."/>
            <person name="Chuma I."/>
            <person name="Tosa Y."/>
            <person name="Chen Y.H."/>
            <person name="Li J.Y."/>
            <person name="Li M.Y."/>
            <person name="Jade Lu M.Y."/>
            <person name="Nakayashiki H."/>
            <person name="Li W.H."/>
        </authorList>
    </citation>
    <scope>NUCLEOTIDE SEQUENCE</scope>
    <source>
        <strain evidence="8">NI907</strain>
    </source>
</reference>
<dbReference type="RefSeq" id="XP_030987103.1">
    <property type="nucleotide sequence ID" value="XM_031122569.1"/>
</dbReference>
<dbReference type="AlphaFoldDB" id="A0A6P8BIG8"/>
<proteinExistence type="predicted"/>
<keyword evidence="2 5" id="KW-0812">Transmembrane</keyword>
<feature type="domain" description="ABC-2 type transporter transmembrane" evidence="6">
    <location>
        <begin position="2"/>
        <end position="85"/>
    </location>
</feature>
<keyword evidence="7" id="KW-1185">Reference proteome</keyword>